<evidence type="ECO:0000313" key="2">
    <source>
        <dbReference type="Proteomes" id="UP001165960"/>
    </source>
</evidence>
<protein>
    <submittedName>
        <fullName evidence="1">Uncharacterized protein</fullName>
    </submittedName>
</protein>
<organism evidence="1 2">
    <name type="scientific">Entomophthora muscae</name>
    <dbReference type="NCBI Taxonomy" id="34485"/>
    <lineage>
        <taxon>Eukaryota</taxon>
        <taxon>Fungi</taxon>
        <taxon>Fungi incertae sedis</taxon>
        <taxon>Zoopagomycota</taxon>
        <taxon>Entomophthoromycotina</taxon>
        <taxon>Entomophthoromycetes</taxon>
        <taxon>Entomophthorales</taxon>
        <taxon>Entomophthoraceae</taxon>
        <taxon>Entomophthora</taxon>
    </lineage>
</organism>
<reference evidence="1" key="1">
    <citation type="submission" date="2022-04" db="EMBL/GenBank/DDBJ databases">
        <title>Genome of the entomopathogenic fungus Entomophthora muscae.</title>
        <authorList>
            <person name="Elya C."/>
            <person name="Lovett B.R."/>
            <person name="Lee E."/>
            <person name="Macias A.M."/>
            <person name="Hajek A.E."/>
            <person name="De Bivort B.L."/>
            <person name="Kasson M.T."/>
            <person name="De Fine Licht H.H."/>
            <person name="Stajich J.E."/>
        </authorList>
    </citation>
    <scope>NUCLEOTIDE SEQUENCE</scope>
    <source>
        <strain evidence="1">Berkeley</strain>
    </source>
</reference>
<evidence type="ECO:0000313" key="1">
    <source>
        <dbReference type="EMBL" id="KAJ9050141.1"/>
    </source>
</evidence>
<name>A0ACC2RJD8_9FUNG</name>
<dbReference type="EMBL" id="QTSX02007171">
    <property type="protein sequence ID" value="KAJ9050141.1"/>
    <property type="molecule type" value="Genomic_DNA"/>
</dbReference>
<gene>
    <name evidence="1" type="ORF">DSO57_1017133</name>
</gene>
<sequence>MNGASVLLGARANSSSFSSPQYLKKSWCRVILQVWYTATPLSHNSPLKEKAQMYQAPTKVDTPTVRWLPDSTQLQSSIILEVYFQVGGCLTGTLTQLDFGFDLGYTLVASREQVHHNSYTSVEAIGPLREVAWVM</sequence>
<dbReference type="Proteomes" id="UP001165960">
    <property type="component" value="Unassembled WGS sequence"/>
</dbReference>
<proteinExistence type="predicted"/>
<accession>A0ACC2RJD8</accession>
<comment type="caution">
    <text evidence="1">The sequence shown here is derived from an EMBL/GenBank/DDBJ whole genome shotgun (WGS) entry which is preliminary data.</text>
</comment>
<keyword evidence="2" id="KW-1185">Reference proteome</keyword>